<feature type="domain" description="Disease resistance protein winged helix" evidence="8">
    <location>
        <begin position="432"/>
        <end position="501"/>
    </location>
</feature>
<dbReference type="PANTHER" id="PTHR36766:SF40">
    <property type="entry name" value="DISEASE RESISTANCE PROTEIN RGA3"/>
    <property type="match status" value="1"/>
</dbReference>
<dbReference type="GO" id="GO:0051707">
    <property type="term" value="P:response to other organism"/>
    <property type="evidence" value="ECO:0007669"/>
    <property type="project" value="UniProtKB-ARBA"/>
</dbReference>
<organism evidence="10 11">
    <name type="scientific">Phaseolus vulgaris</name>
    <name type="common">Kidney bean</name>
    <name type="synonym">French bean</name>
    <dbReference type="NCBI Taxonomy" id="3885"/>
    <lineage>
        <taxon>Eukaryota</taxon>
        <taxon>Viridiplantae</taxon>
        <taxon>Streptophyta</taxon>
        <taxon>Embryophyta</taxon>
        <taxon>Tracheophyta</taxon>
        <taxon>Spermatophyta</taxon>
        <taxon>Magnoliopsida</taxon>
        <taxon>eudicotyledons</taxon>
        <taxon>Gunneridae</taxon>
        <taxon>Pentapetalae</taxon>
        <taxon>rosids</taxon>
        <taxon>fabids</taxon>
        <taxon>Fabales</taxon>
        <taxon>Fabaceae</taxon>
        <taxon>Papilionoideae</taxon>
        <taxon>50 kb inversion clade</taxon>
        <taxon>NPAAA clade</taxon>
        <taxon>indigoferoid/millettioid clade</taxon>
        <taxon>Phaseoleae</taxon>
        <taxon>Phaseolus</taxon>
    </lineage>
</organism>
<dbReference type="SUPFAM" id="SSF52540">
    <property type="entry name" value="P-loop containing nucleoside triphosphate hydrolases"/>
    <property type="match status" value="1"/>
</dbReference>
<evidence type="ECO:0000313" key="10">
    <source>
        <dbReference type="EMBL" id="ESW05655.1"/>
    </source>
</evidence>
<dbReference type="GO" id="GO:0006952">
    <property type="term" value="P:defense response"/>
    <property type="evidence" value="ECO:0007669"/>
    <property type="project" value="UniProtKB-KW"/>
</dbReference>
<accession>V7AK86</accession>
<dbReference type="PANTHER" id="PTHR36766">
    <property type="entry name" value="PLANT BROAD-SPECTRUM MILDEW RESISTANCE PROTEIN RPW8"/>
    <property type="match status" value="1"/>
</dbReference>
<keyword evidence="1" id="KW-0433">Leucine-rich repeat</keyword>
<dbReference type="OrthoDB" id="2973320at2759"/>
<dbReference type="InterPro" id="IPR001611">
    <property type="entry name" value="Leu-rich_rpt"/>
</dbReference>
<dbReference type="InterPro" id="IPR036388">
    <property type="entry name" value="WH-like_DNA-bd_sf"/>
</dbReference>
<keyword evidence="4" id="KW-0611">Plant defense</keyword>
<dbReference type="eggNOG" id="KOG4658">
    <property type="taxonomic scope" value="Eukaryota"/>
</dbReference>
<evidence type="ECO:0000256" key="5">
    <source>
        <dbReference type="ARBA" id="ARBA00022840"/>
    </source>
</evidence>
<feature type="domain" description="Disease resistance N-terminal" evidence="7">
    <location>
        <begin position="14"/>
        <end position="102"/>
    </location>
</feature>
<dbReference type="SUPFAM" id="SSF52058">
    <property type="entry name" value="L domain-like"/>
    <property type="match status" value="2"/>
</dbReference>
<keyword evidence="5" id="KW-0067">ATP-binding</keyword>
<sequence>MAAEMVTGALVSTFVERTIDTLASRFVDIFRARKHKKMQLSHLKMKLLAIDVVAFDAEQKQFTDPRVRDWLLRAKDVVFDAEDLLEEIDYELSKSQVEAESQSATNKVWNSLKSSFVSFFQNEIESKMEQVIENLEDLETQIGFLGLKKTSGVGIGSGSSSKLTYTSLPNESAIYGRDDDKEFVFNWLTPDTHCNLSILCIVGMGGLGKTSLAQHIYNDPRIEGKFDIKAWVSVPQEFDVLNVSRAILDTITGSTEHSIQQEVVQRRLKEKLTGKKFLLILDDVWNERQSKWEDVQKPLLFGGQGSRILVTTRSENVAVSMRSEKHLLKVLGKDYSWDLFAKHAFQSSNPQPDPEFTEIGKKIVEKCNGLPLALKTMGSLLHSKSSFWEWESIMKSEIWDFSENESDMLPALRLSYLHLPSHLKKCFAFCALFPKGYEFNKECLIQLWMAENFLETPLQKRSPKEVGEQYFNDLLSWSFFQESGKEEEKHFTMHDLLNDLAKFVCEDICIRLGVDDPTGIIKASRHFSFPTTRADYFDGFGSLIDTQKLHTFMPTNPFRCPWYCKMWINDLFSKFKFIRVLSLSNCYNLKEVPKSVGKLRHLRSLDLSFTDIQKLPHSISLLYKLQILKLNNCKRLKELPSYLHQLDNLRCLEFINTEVNTVPAHLGKLKNLQVLMSSFYVEKSKAFSIQHLGELNLHGSLRIHELQNVDNPSYALEANLKNKADLAELQLEWNIMGNSSVDSTKAGDVIENLRPSKHLKKLSVRNYVGKKFPNWLLDNSLLNLVSLALMNCICCQGVPPLGLLPFLKKLEISGFDEIVRIDGDFHGNNSCSFKSLETLEFSNMSKWEKWDCQALTGDFPCLRQLCIRSCPKLKGQLPEQVVPLERLHIEDCQELEGSASRALYLNLRDCGKLQLDCATMRRLIIGGHNMEVSLLEIVGSSLQLSGIRNLQMISQGLIHNHLERLQIIRCHKLESLPANMHMLLPSLRSLCIEHCPRLESFPAGGLPSNLEELEINNCSRLFGSLKGAFGDNSCLKTLCIVDVDADCIPEEGLLPFSLSTISIYNCPILEKLVYKVDLKMISHASLEDLKVYSCPNMNIPMSRQYDFLVTLTINDSCDSLTTFAIDFFPTLRSLYLRNCCNLQVILQVYAHTQLQDLTISDCPHFESLPERIHILLPCLEFISIRDCPKVDSFSDGYLSSNIKRMYLTNSSKLIASLKGSFGDNSSLEALFIGNLDVQSFPDEGFLPISLTSLRIYDFQNLEKLDYKGLCHLSSLKELFLVKCPSLQCLPDEGLPNRFHQKHILLNHSEG</sequence>
<evidence type="ECO:0000259" key="6">
    <source>
        <dbReference type="Pfam" id="PF00931"/>
    </source>
</evidence>
<dbReference type="Gene3D" id="1.10.8.430">
    <property type="entry name" value="Helical domain of apoptotic protease-activating factors"/>
    <property type="match status" value="1"/>
</dbReference>
<dbReference type="Pfam" id="PF00931">
    <property type="entry name" value="NB-ARC"/>
    <property type="match status" value="1"/>
</dbReference>
<dbReference type="FunFam" id="1.10.8.430:FF:000003">
    <property type="entry name" value="Probable disease resistance protein At5g66910"/>
    <property type="match status" value="1"/>
</dbReference>
<evidence type="ECO:0000256" key="3">
    <source>
        <dbReference type="ARBA" id="ARBA00022741"/>
    </source>
</evidence>
<dbReference type="Gene3D" id="3.40.50.300">
    <property type="entry name" value="P-loop containing nucleotide triphosphate hydrolases"/>
    <property type="match status" value="1"/>
</dbReference>
<dbReference type="FunFam" id="1.10.10.10:FF:000322">
    <property type="entry name" value="Probable disease resistance protein At1g63360"/>
    <property type="match status" value="1"/>
</dbReference>
<dbReference type="GO" id="GO:0005524">
    <property type="term" value="F:ATP binding"/>
    <property type="evidence" value="ECO:0007669"/>
    <property type="project" value="UniProtKB-KW"/>
</dbReference>
<dbReference type="Gene3D" id="1.20.5.4130">
    <property type="match status" value="1"/>
</dbReference>
<evidence type="ECO:0000256" key="2">
    <source>
        <dbReference type="ARBA" id="ARBA00022737"/>
    </source>
</evidence>
<dbReference type="InterPro" id="IPR032675">
    <property type="entry name" value="LRR_dom_sf"/>
</dbReference>
<dbReference type="InterPro" id="IPR027417">
    <property type="entry name" value="P-loop_NTPase"/>
</dbReference>
<dbReference type="Pfam" id="PF25019">
    <property type="entry name" value="LRR_R13L1-DRL21"/>
    <property type="match status" value="1"/>
</dbReference>
<dbReference type="PRINTS" id="PR00364">
    <property type="entry name" value="DISEASERSIST"/>
</dbReference>
<dbReference type="GO" id="GO:0043531">
    <property type="term" value="F:ADP binding"/>
    <property type="evidence" value="ECO:0007669"/>
    <property type="project" value="InterPro"/>
</dbReference>
<dbReference type="FunFam" id="3.40.50.300:FF:001091">
    <property type="entry name" value="Probable disease resistance protein At1g61300"/>
    <property type="match status" value="1"/>
</dbReference>
<keyword evidence="2" id="KW-0677">Repeat</keyword>
<name>V7AK86_PHAVU</name>
<evidence type="ECO:0000259" key="8">
    <source>
        <dbReference type="Pfam" id="PF23559"/>
    </source>
</evidence>
<dbReference type="InterPro" id="IPR058922">
    <property type="entry name" value="WHD_DRP"/>
</dbReference>
<evidence type="ECO:0008006" key="12">
    <source>
        <dbReference type="Google" id="ProtNLM"/>
    </source>
</evidence>
<dbReference type="Pfam" id="PF18052">
    <property type="entry name" value="Rx_N"/>
    <property type="match status" value="1"/>
</dbReference>
<feature type="domain" description="R13L1/DRL21-like LRR repeat region" evidence="9">
    <location>
        <begin position="689"/>
        <end position="814"/>
    </location>
</feature>
<gene>
    <name evidence="10" type="ORF">PHAVU_011G198300g</name>
</gene>
<keyword evidence="3" id="KW-0547">Nucleotide-binding</keyword>
<dbReference type="Gene3D" id="1.10.10.10">
    <property type="entry name" value="Winged helix-like DNA-binding domain superfamily/Winged helix DNA-binding domain"/>
    <property type="match status" value="1"/>
</dbReference>
<dbReference type="Gramene" id="ESW05655">
    <property type="protein sequence ID" value="ESW05655"/>
    <property type="gene ID" value="PHAVU_011G198300g"/>
</dbReference>
<dbReference type="InterPro" id="IPR041118">
    <property type="entry name" value="Rx_N"/>
</dbReference>
<feature type="domain" description="NB-ARC" evidence="6">
    <location>
        <begin position="178"/>
        <end position="347"/>
    </location>
</feature>
<dbReference type="OMA" id="KMISHAS"/>
<dbReference type="Pfam" id="PF23559">
    <property type="entry name" value="WHD_DRP"/>
    <property type="match status" value="1"/>
</dbReference>
<dbReference type="EMBL" id="CM002298">
    <property type="protein sequence ID" value="ESW05655.1"/>
    <property type="molecule type" value="Genomic_DNA"/>
</dbReference>
<keyword evidence="11" id="KW-1185">Reference proteome</keyword>
<dbReference type="Gene3D" id="3.80.10.10">
    <property type="entry name" value="Ribonuclease Inhibitor"/>
    <property type="match status" value="5"/>
</dbReference>
<proteinExistence type="predicted"/>
<dbReference type="Proteomes" id="UP000000226">
    <property type="component" value="Chromosome 11"/>
</dbReference>
<reference evidence="11" key="1">
    <citation type="journal article" date="2014" name="Nat. Genet.">
        <title>A reference genome for common bean and genome-wide analysis of dual domestications.</title>
        <authorList>
            <person name="Schmutz J."/>
            <person name="McClean P.E."/>
            <person name="Mamidi S."/>
            <person name="Wu G.A."/>
            <person name="Cannon S.B."/>
            <person name="Grimwood J."/>
            <person name="Jenkins J."/>
            <person name="Shu S."/>
            <person name="Song Q."/>
            <person name="Chavarro C."/>
            <person name="Torres-Torres M."/>
            <person name="Geffroy V."/>
            <person name="Moghaddam S.M."/>
            <person name="Gao D."/>
            <person name="Abernathy B."/>
            <person name="Barry K."/>
            <person name="Blair M."/>
            <person name="Brick M.A."/>
            <person name="Chovatia M."/>
            <person name="Gepts P."/>
            <person name="Goodstein D.M."/>
            <person name="Gonzales M."/>
            <person name="Hellsten U."/>
            <person name="Hyten D.L."/>
            <person name="Jia G."/>
            <person name="Kelly J.D."/>
            <person name="Kudrna D."/>
            <person name="Lee R."/>
            <person name="Richard M.M."/>
            <person name="Miklas P.N."/>
            <person name="Osorno J.M."/>
            <person name="Rodrigues J."/>
            <person name="Thareau V."/>
            <person name="Urrea C.A."/>
            <person name="Wang M."/>
            <person name="Yu Y."/>
            <person name="Zhang M."/>
            <person name="Wing R.A."/>
            <person name="Cregan P.B."/>
            <person name="Rokhsar D.S."/>
            <person name="Jackson S.A."/>
        </authorList>
    </citation>
    <scope>NUCLEOTIDE SEQUENCE [LARGE SCALE GENOMIC DNA]</scope>
    <source>
        <strain evidence="11">cv. G19833</strain>
    </source>
</reference>
<dbReference type="InterPro" id="IPR002182">
    <property type="entry name" value="NB-ARC"/>
</dbReference>
<dbReference type="InterPro" id="IPR042197">
    <property type="entry name" value="Apaf_helical"/>
</dbReference>
<evidence type="ECO:0000259" key="9">
    <source>
        <dbReference type="Pfam" id="PF25019"/>
    </source>
</evidence>
<dbReference type="InterPro" id="IPR056789">
    <property type="entry name" value="LRR_R13L1-DRL21"/>
</dbReference>
<evidence type="ECO:0000256" key="4">
    <source>
        <dbReference type="ARBA" id="ARBA00022821"/>
    </source>
</evidence>
<dbReference type="PROSITE" id="PS51450">
    <property type="entry name" value="LRR"/>
    <property type="match status" value="1"/>
</dbReference>
<evidence type="ECO:0000259" key="7">
    <source>
        <dbReference type="Pfam" id="PF18052"/>
    </source>
</evidence>
<protein>
    <recommendedName>
        <fullName evidence="12">Disease resistance RPP13-like protein 1</fullName>
    </recommendedName>
</protein>
<evidence type="ECO:0000313" key="11">
    <source>
        <dbReference type="Proteomes" id="UP000000226"/>
    </source>
</evidence>
<evidence type="ECO:0000256" key="1">
    <source>
        <dbReference type="ARBA" id="ARBA00022614"/>
    </source>
</evidence>